<evidence type="ECO:0000256" key="4">
    <source>
        <dbReference type="ARBA" id="ARBA00023136"/>
    </source>
</evidence>
<dbReference type="AlphaFoldDB" id="A0A397V1W5"/>
<name>A0A397V1W5_9GLOM</name>
<protein>
    <recommendedName>
        <fullName evidence="6">Ion transport domain-containing protein</fullName>
    </recommendedName>
</protein>
<evidence type="ECO:0000259" key="6">
    <source>
        <dbReference type="Pfam" id="PF00520"/>
    </source>
</evidence>
<keyword evidence="4 5" id="KW-0472">Membrane</keyword>
<feature type="transmembrane region" description="Helical" evidence="5">
    <location>
        <begin position="49"/>
        <end position="73"/>
    </location>
</feature>
<dbReference type="GO" id="GO:0016020">
    <property type="term" value="C:membrane"/>
    <property type="evidence" value="ECO:0007669"/>
    <property type="project" value="UniProtKB-SubCell"/>
</dbReference>
<feature type="domain" description="Ion transport" evidence="6">
    <location>
        <begin position="16"/>
        <end position="207"/>
    </location>
</feature>
<gene>
    <name evidence="7" type="ORF">C2G38_1550039</name>
</gene>
<feature type="transmembrane region" description="Helical" evidence="5">
    <location>
        <begin position="118"/>
        <end position="140"/>
    </location>
</feature>
<comment type="subcellular location">
    <subcellularLocation>
        <location evidence="1">Membrane</location>
        <topology evidence="1">Multi-pass membrane protein</topology>
    </subcellularLocation>
</comment>
<feature type="transmembrane region" description="Helical" evidence="5">
    <location>
        <begin position="17"/>
        <end position="37"/>
    </location>
</feature>
<organism evidence="7 8">
    <name type="scientific">Gigaspora rosea</name>
    <dbReference type="NCBI Taxonomy" id="44941"/>
    <lineage>
        <taxon>Eukaryota</taxon>
        <taxon>Fungi</taxon>
        <taxon>Fungi incertae sedis</taxon>
        <taxon>Mucoromycota</taxon>
        <taxon>Glomeromycotina</taxon>
        <taxon>Glomeromycetes</taxon>
        <taxon>Diversisporales</taxon>
        <taxon>Gigasporaceae</taxon>
        <taxon>Gigaspora</taxon>
    </lineage>
</organism>
<dbReference type="Pfam" id="PF00520">
    <property type="entry name" value="Ion_trans"/>
    <property type="match status" value="1"/>
</dbReference>
<keyword evidence="2 5" id="KW-0812">Transmembrane</keyword>
<dbReference type="GO" id="GO:0005216">
    <property type="term" value="F:monoatomic ion channel activity"/>
    <property type="evidence" value="ECO:0007669"/>
    <property type="project" value="InterPro"/>
</dbReference>
<dbReference type="InterPro" id="IPR005821">
    <property type="entry name" value="Ion_trans_dom"/>
</dbReference>
<feature type="transmembrane region" description="Helical" evidence="5">
    <location>
        <begin position="191"/>
        <end position="211"/>
    </location>
</feature>
<dbReference type="Proteomes" id="UP000266673">
    <property type="component" value="Unassembled WGS sequence"/>
</dbReference>
<evidence type="ECO:0000256" key="2">
    <source>
        <dbReference type="ARBA" id="ARBA00022692"/>
    </source>
</evidence>
<dbReference type="EMBL" id="QKWP01000714">
    <property type="protein sequence ID" value="RIB15921.1"/>
    <property type="molecule type" value="Genomic_DNA"/>
</dbReference>
<accession>A0A397V1W5</accession>
<evidence type="ECO:0000256" key="3">
    <source>
        <dbReference type="ARBA" id="ARBA00022989"/>
    </source>
</evidence>
<evidence type="ECO:0000256" key="5">
    <source>
        <dbReference type="SAM" id="Phobius"/>
    </source>
</evidence>
<reference evidence="7 8" key="1">
    <citation type="submission" date="2018-06" db="EMBL/GenBank/DDBJ databases">
        <title>Comparative genomics reveals the genomic features of Rhizophagus irregularis, R. cerebriforme, R. diaphanum and Gigaspora rosea, and their symbiotic lifestyle signature.</title>
        <authorList>
            <person name="Morin E."/>
            <person name="San Clemente H."/>
            <person name="Chen E.C.H."/>
            <person name="De La Providencia I."/>
            <person name="Hainaut M."/>
            <person name="Kuo A."/>
            <person name="Kohler A."/>
            <person name="Murat C."/>
            <person name="Tang N."/>
            <person name="Roy S."/>
            <person name="Loubradou J."/>
            <person name="Henrissat B."/>
            <person name="Grigoriev I.V."/>
            <person name="Corradi N."/>
            <person name="Roux C."/>
            <person name="Martin F.M."/>
        </authorList>
    </citation>
    <scope>NUCLEOTIDE SEQUENCE [LARGE SCALE GENOMIC DNA]</scope>
    <source>
        <strain evidence="7 8">DAOM 194757</strain>
    </source>
</reference>
<keyword evidence="3 5" id="KW-1133">Transmembrane helix</keyword>
<keyword evidence="8" id="KW-1185">Reference proteome</keyword>
<dbReference type="OrthoDB" id="2352140at2759"/>
<evidence type="ECO:0000256" key="1">
    <source>
        <dbReference type="ARBA" id="ARBA00004141"/>
    </source>
</evidence>
<evidence type="ECO:0000313" key="7">
    <source>
        <dbReference type="EMBL" id="RIB15921.1"/>
    </source>
</evidence>
<feature type="transmembrane region" description="Helical" evidence="5">
    <location>
        <begin position="79"/>
        <end position="98"/>
    </location>
</feature>
<proteinExistence type="predicted"/>
<sequence length="214" mass="24602">MSCFLIVSTIPENTISWYYQAIFLMSTIFFGFIHLIFEARQCIHKPIFYLASLWNWFDLAAILIPTITSFIWLCDKKPQIWIITIASFLLEIKFLLFFRALKYFGKYFAIMIGVAQQVFSFLAILGILVLAFAHSLHLLLRPTSEYSYDQPSNTNDANNPWNLVPTYKFISSNSAIGELSLIEIPNDNTNLFTMFSTSILAVYFMLTVLCLHGA</sequence>
<evidence type="ECO:0000313" key="8">
    <source>
        <dbReference type="Proteomes" id="UP000266673"/>
    </source>
</evidence>
<comment type="caution">
    <text evidence="7">The sequence shown here is derived from an EMBL/GenBank/DDBJ whole genome shotgun (WGS) entry which is preliminary data.</text>
</comment>